<dbReference type="Gene3D" id="2.40.70.10">
    <property type="entry name" value="Acid Proteases"/>
    <property type="match status" value="2"/>
</dbReference>
<evidence type="ECO:0000256" key="7">
    <source>
        <dbReference type="ARBA" id="ARBA00023180"/>
    </source>
</evidence>
<comment type="similarity">
    <text evidence="2">Belongs to the peptidase A1 family.</text>
</comment>
<evidence type="ECO:0000256" key="4">
    <source>
        <dbReference type="ARBA" id="ARBA00022670"/>
    </source>
</evidence>
<comment type="subcellular location">
    <subcellularLocation>
        <location evidence="1">Secreted</location>
    </subcellularLocation>
</comment>
<keyword evidence="6" id="KW-0378">Hydrolase</keyword>
<dbReference type="SUPFAM" id="SSF50630">
    <property type="entry name" value="Acid proteases"/>
    <property type="match status" value="1"/>
</dbReference>
<dbReference type="InterPro" id="IPR021109">
    <property type="entry name" value="Peptidase_aspartic_dom_sf"/>
</dbReference>
<dbReference type="InterPro" id="IPR032861">
    <property type="entry name" value="TAXi_N"/>
</dbReference>
<protein>
    <submittedName>
        <fullName evidence="8">Putative nepenthesin</fullName>
    </submittedName>
</protein>
<dbReference type="PROSITE" id="PS51767">
    <property type="entry name" value="PEPTIDASE_A1"/>
    <property type="match status" value="1"/>
</dbReference>
<dbReference type="Proteomes" id="UP000447434">
    <property type="component" value="Chromosome 22"/>
</dbReference>
<dbReference type="EMBL" id="WOCE01000022">
    <property type="protein sequence ID" value="KAE9588957.1"/>
    <property type="molecule type" value="Genomic_DNA"/>
</dbReference>
<organism evidence="8 9">
    <name type="scientific">Lupinus albus</name>
    <name type="common">White lupine</name>
    <name type="synonym">Lupinus termis</name>
    <dbReference type="NCBI Taxonomy" id="3870"/>
    <lineage>
        <taxon>Eukaryota</taxon>
        <taxon>Viridiplantae</taxon>
        <taxon>Streptophyta</taxon>
        <taxon>Embryophyta</taxon>
        <taxon>Tracheophyta</taxon>
        <taxon>Spermatophyta</taxon>
        <taxon>Magnoliopsida</taxon>
        <taxon>eudicotyledons</taxon>
        <taxon>Gunneridae</taxon>
        <taxon>Pentapetalae</taxon>
        <taxon>rosids</taxon>
        <taxon>fabids</taxon>
        <taxon>Fabales</taxon>
        <taxon>Fabaceae</taxon>
        <taxon>Papilionoideae</taxon>
        <taxon>50 kb inversion clade</taxon>
        <taxon>genistoids sensu lato</taxon>
        <taxon>core genistoids</taxon>
        <taxon>Genisteae</taxon>
        <taxon>Lupinus</taxon>
    </lineage>
</organism>
<dbReference type="PANTHER" id="PTHR47967">
    <property type="entry name" value="OS07G0603500 PROTEIN-RELATED"/>
    <property type="match status" value="1"/>
</dbReference>
<dbReference type="Pfam" id="PF14543">
    <property type="entry name" value="TAXi_N"/>
    <property type="match status" value="1"/>
</dbReference>
<gene>
    <name evidence="8" type="ORF">Lalb_Chr22g0361051</name>
</gene>
<evidence type="ECO:0000313" key="9">
    <source>
        <dbReference type="Proteomes" id="UP000447434"/>
    </source>
</evidence>
<evidence type="ECO:0000256" key="6">
    <source>
        <dbReference type="ARBA" id="ARBA00022801"/>
    </source>
</evidence>
<dbReference type="GO" id="GO:0006508">
    <property type="term" value="P:proteolysis"/>
    <property type="evidence" value="ECO:0007669"/>
    <property type="project" value="UniProtKB-KW"/>
</dbReference>
<keyword evidence="9" id="KW-1185">Reference proteome</keyword>
<dbReference type="InterPro" id="IPR034161">
    <property type="entry name" value="Pepsin-like_plant"/>
</dbReference>
<keyword evidence="3" id="KW-0964">Secreted</keyword>
<comment type="caution">
    <text evidence="8">The sequence shown here is derived from an EMBL/GenBank/DDBJ whole genome shotgun (WGS) entry which is preliminary data.</text>
</comment>
<dbReference type="OrthoDB" id="2747330at2759"/>
<evidence type="ECO:0000256" key="2">
    <source>
        <dbReference type="ARBA" id="ARBA00007447"/>
    </source>
</evidence>
<dbReference type="InterPro" id="IPR051708">
    <property type="entry name" value="Plant_Aspart_Prot_A1"/>
</dbReference>
<dbReference type="Pfam" id="PF14541">
    <property type="entry name" value="TAXi_C"/>
    <property type="match status" value="1"/>
</dbReference>
<dbReference type="GO" id="GO:0004190">
    <property type="term" value="F:aspartic-type endopeptidase activity"/>
    <property type="evidence" value="ECO:0007669"/>
    <property type="project" value="UniProtKB-KW"/>
</dbReference>
<name>A0A6A5N8V1_LUPAL</name>
<proteinExistence type="inferred from homology"/>
<keyword evidence="7" id="KW-0325">Glycoprotein</keyword>
<evidence type="ECO:0000256" key="5">
    <source>
        <dbReference type="ARBA" id="ARBA00022750"/>
    </source>
</evidence>
<accession>A0A6A5N8V1</accession>
<evidence type="ECO:0000256" key="1">
    <source>
        <dbReference type="ARBA" id="ARBA00004613"/>
    </source>
</evidence>
<dbReference type="InterPro" id="IPR032799">
    <property type="entry name" value="TAXi_C"/>
</dbReference>
<evidence type="ECO:0000313" key="8">
    <source>
        <dbReference type="EMBL" id="KAE9588957.1"/>
    </source>
</evidence>
<keyword evidence="5" id="KW-0064">Aspartyl protease</keyword>
<dbReference type="PANTHER" id="PTHR47967:SF66">
    <property type="entry name" value="ASPARTIC PROTEINASE CDR1-RELATED"/>
    <property type="match status" value="1"/>
</dbReference>
<sequence length="440" mass="48509">MKGYHNLLVALLVTLSIICFCDIYLTEAHNGEISVELIHRDSPNSTLYIPNETPFQRLTNTINRSFKRINHFYRRKLEETPYPQEEITDANGDFIIKFAIGSNHLFQMGLADTISNMIWLQCQSCSSCYKQDFPIFDPANSTTYENVPCSADACGSIPNQYCTENVCQYQMKYVSGAISAGDVARETFSLGTNDPNKFISFPKVVFGCGHVNSGITSTNFSGIVGLGPGLFSLTTQLGNSLFNKFSYCLVRAYESNHVSKLNFGDHAIVSDPGTVSTPLKYGPKGDLYYLNLEGISIGGGKRINLEVEADLANDQGNIIIDLATTLTFLPLGLYGALESEVTSRIISERVPSPIESLKVCYKSTLDSIEVPIVTAHFTGANVMLNRDNTFITVKDDVVCFAIVPSTGSFVYGNLAMRNYLIGIDRDKNTVSFFPTDCSKH</sequence>
<dbReference type="GO" id="GO:0005576">
    <property type="term" value="C:extracellular region"/>
    <property type="evidence" value="ECO:0007669"/>
    <property type="project" value="UniProtKB-SubCell"/>
</dbReference>
<dbReference type="FunFam" id="2.40.70.10:FF:000050">
    <property type="entry name" value="Aspartic proteinase CDR1"/>
    <property type="match status" value="1"/>
</dbReference>
<evidence type="ECO:0000256" key="3">
    <source>
        <dbReference type="ARBA" id="ARBA00022525"/>
    </source>
</evidence>
<dbReference type="InterPro" id="IPR033121">
    <property type="entry name" value="PEPTIDASE_A1"/>
</dbReference>
<keyword evidence="4" id="KW-0645">Protease</keyword>
<dbReference type="CDD" id="cd05476">
    <property type="entry name" value="pepsin_A_like_plant"/>
    <property type="match status" value="1"/>
</dbReference>
<dbReference type="AlphaFoldDB" id="A0A6A5N8V1"/>
<reference evidence="9" key="1">
    <citation type="journal article" date="2020" name="Nat. Commun.">
        <title>Genome sequence of the cluster root forming white lupin.</title>
        <authorList>
            <person name="Hufnagel B."/>
            <person name="Marques A."/>
            <person name="Soriano A."/>
            <person name="Marques L."/>
            <person name="Divol F."/>
            <person name="Doumas P."/>
            <person name="Sallet E."/>
            <person name="Mancinotti D."/>
            <person name="Carrere S."/>
            <person name="Marande W."/>
            <person name="Arribat S."/>
            <person name="Keller J."/>
            <person name="Huneau C."/>
            <person name="Blein T."/>
            <person name="Aime D."/>
            <person name="Laguerre M."/>
            <person name="Taylor J."/>
            <person name="Schubert V."/>
            <person name="Nelson M."/>
            <person name="Geu-Flores F."/>
            <person name="Crespi M."/>
            <person name="Gallardo-Guerrero K."/>
            <person name="Delaux P.-M."/>
            <person name="Salse J."/>
            <person name="Berges H."/>
            <person name="Guyot R."/>
            <person name="Gouzy J."/>
            <person name="Peret B."/>
        </authorList>
    </citation>
    <scope>NUCLEOTIDE SEQUENCE [LARGE SCALE GENOMIC DNA]</scope>
    <source>
        <strain evidence="9">cv. Amiga</strain>
    </source>
</reference>